<dbReference type="PANTHER" id="PTHR34874:SF3">
    <property type="entry name" value="SULFURTRANSFERASE TUSD"/>
    <property type="match status" value="1"/>
</dbReference>
<reference evidence="6" key="1">
    <citation type="submission" date="2016-01" db="EMBL/GenBank/DDBJ databases">
        <authorList>
            <person name="Husnik F."/>
        </authorList>
    </citation>
    <scope>NUCLEOTIDE SEQUENCE [LARGE SCALE GENOMIC DNA]</scope>
</reference>
<dbReference type="GO" id="GO:0002143">
    <property type="term" value="P:tRNA wobble position uridine thiolation"/>
    <property type="evidence" value="ECO:0007669"/>
    <property type="project" value="TreeGrafter"/>
</dbReference>
<comment type="similarity">
    <text evidence="2">Belongs to the DsrE/TusD family.</text>
</comment>
<keyword evidence="4 5" id="KW-0808">Transferase</keyword>
<comment type="subcellular location">
    <subcellularLocation>
        <location evidence="1">Cytoplasm</location>
    </subcellularLocation>
</comment>
<evidence type="ECO:0000256" key="3">
    <source>
        <dbReference type="ARBA" id="ARBA00022490"/>
    </source>
</evidence>
<name>A0A143WPX4_9ENTR</name>
<dbReference type="InterPro" id="IPR017463">
    <property type="entry name" value="Sulphur_relay_TusD/DsrE"/>
</dbReference>
<dbReference type="OrthoDB" id="9787483at2"/>
<dbReference type="RefSeq" id="WP_082797662.1">
    <property type="nucleotide sequence ID" value="NZ_LN999831.1"/>
</dbReference>
<sequence length="133" mass="15043">MILNYCMMVNSPAYGKQQTKTALQFAKTLLKCNHHINTIFFYQDGVTNANCLHTSASDEINIVLAWCQLAQKFKIKLNICVSASIRRGIINTEQTKLFNIKNTSSGNIQPDFNLVGLGSFAQELFICNRFIQF</sequence>
<keyword evidence="6" id="KW-1185">Reference proteome</keyword>
<dbReference type="InterPro" id="IPR003787">
    <property type="entry name" value="Sulphur_relay_DsrE/F-like"/>
</dbReference>
<gene>
    <name evidence="5" type="primary">tusD</name>
    <name evidence="5" type="ORF">PMARG_ME00127</name>
</gene>
<protein>
    <submittedName>
        <fullName evidence="5">Sulfurtransferase TusD</fullName>
        <ecNumber evidence="5">2.8.1.-</ecNumber>
    </submittedName>
</protein>
<evidence type="ECO:0000256" key="1">
    <source>
        <dbReference type="ARBA" id="ARBA00004496"/>
    </source>
</evidence>
<dbReference type="NCBIfam" id="TIGR03012">
    <property type="entry name" value="sulf_tusD_dsrE"/>
    <property type="match status" value="1"/>
</dbReference>
<dbReference type="AlphaFoldDB" id="A0A143WPX4"/>
<dbReference type="SUPFAM" id="SSF75169">
    <property type="entry name" value="DsrEFH-like"/>
    <property type="match status" value="1"/>
</dbReference>
<dbReference type="GO" id="GO:1990228">
    <property type="term" value="C:sulfurtransferase complex"/>
    <property type="evidence" value="ECO:0007669"/>
    <property type="project" value="TreeGrafter"/>
</dbReference>
<dbReference type="Gene3D" id="3.40.1260.10">
    <property type="entry name" value="DsrEFH-like"/>
    <property type="match status" value="1"/>
</dbReference>
<dbReference type="EMBL" id="LN999831">
    <property type="protein sequence ID" value="CUX95772.1"/>
    <property type="molecule type" value="Genomic_DNA"/>
</dbReference>
<dbReference type="Pfam" id="PF02635">
    <property type="entry name" value="DsrE"/>
    <property type="match status" value="1"/>
</dbReference>
<dbReference type="NCBIfam" id="NF001237">
    <property type="entry name" value="PRK00207.1"/>
    <property type="match status" value="1"/>
</dbReference>
<proteinExistence type="inferred from homology"/>
<organism evidence="5 6">
    <name type="scientific">Candidatus Mikella endobia</name>
    <dbReference type="NCBI Taxonomy" id="1778264"/>
    <lineage>
        <taxon>Bacteria</taxon>
        <taxon>Pseudomonadati</taxon>
        <taxon>Pseudomonadota</taxon>
        <taxon>Gammaproteobacteria</taxon>
        <taxon>Enterobacterales</taxon>
        <taxon>Enterobacteriaceae</taxon>
        <taxon>Candidatus Mikella</taxon>
    </lineage>
</organism>
<dbReference type="PATRIC" id="fig|1778264.3.peg.117"/>
<dbReference type="PANTHER" id="PTHR34874">
    <property type="entry name" value="PROTEIN YCHN"/>
    <property type="match status" value="1"/>
</dbReference>
<dbReference type="GO" id="GO:0016783">
    <property type="term" value="F:sulfurtransferase activity"/>
    <property type="evidence" value="ECO:0007669"/>
    <property type="project" value="InterPro"/>
</dbReference>
<evidence type="ECO:0000313" key="5">
    <source>
        <dbReference type="EMBL" id="CUX95772.1"/>
    </source>
</evidence>
<dbReference type="GO" id="GO:0097163">
    <property type="term" value="F:sulfur carrier activity"/>
    <property type="evidence" value="ECO:0007669"/>
    <property type="project" value="TreeGrafter"/>
</dbReference>
<dbReference type="InterPro" id="IPR027396">
    <property type="entry name" value="DsrEFH-like"/>
</dbReference>
<accession>A0A143WPX4</accession>
<evidence type="ECO:0000256" key="2">
    <source>
        <dbReference type="ARBA" id="ARBA00007067"/>
    </source>
</evidence>
<keyword evidence="3" id="KW-0963">Cytoplasm</keyword>
<evidence type="ECO:0000256" key="4">
    <source>
        <dbReference type="ARBA" id="ARBA00022679"/>
    </source>
</evidence>
<dbReference type="EC" id="2.8.1.-" evidence="5"/>
<dbReference type="KEGG" id="cmik:PMARG_ME00127"/>
<dbReference type="STRING" id="1778264.PMARG_ME00127"/>
<evidence type="ECO:0000313" key="6">
    <source>
        <dbReference type="Proteomes" id="UP000095697"/>
    </source>
</evidence>
<dbReference type="Proteomes" id="UP000095697">
    <property type="component" value="Chromosome I"/>
</dbReference>